<dbReference type="Gene3D" id="3.30.710.10">
    <property type="entry name" value="Potassium Channel Kv1.1, Chain A"/>
    <property type="match status" value="1"/>
</dbReference>
<dbReference type="InterPro" id="IPR051082">
    <property type="entry name" value="Pentapeptide-BTB/POZ_domain"/>
</dbReference>
<evidence type="ECO:0000259" key="1">
    <source>
        <dbReference type="PROSITE" id="PS51490"/>
    </source>
</evidence>
<dbReference type="Gene3D" id="2.160.20.80">
    <property type="entry name" value="E3 ubiquitin-protein ligase SopA"/>
    <property type="match status" value="1"/>
</dbReference>
<dbReference type="PANTHER" id="PTHR14136:SF17">
    <property type="entry name" value="BTB_POZ DOMAIN-CONTAINING PROTEIN KCTD9"/>
    <property type="match status" value="1"/>
</dbReference>
<dbReference type="PANTHER" id="PTHR14136">
    <property type="entry name" value="BTB_POZ DOMAIN-CONTAINING PROTEIN KCTD9"/>
    <property type="match status" value="1"/>
</dbReference>
<sequence>MPSNVPRRVTIFTKGHRTGGKVIAVPDTFEELLLKAKNKLGLHGNAVVAVYNKSGGLLEDVELIRDDEVLYVSSEDPTTVNGNVHEAVNGVKSFTDWVTLNVGGQIFTTTRATLMNEPNSMLAKMFSPAESWSSITDSTGAFLFDRSPVYFEPILNYLRHGQLILDNGANPQGVLEEAKFFGISGILEQLEEMAKAMDKSDDAPLSRSEFVKILLSTPSNCELRCQGINLDSADLSKLDLRFINFKMANLKKTDLANANLSNCCLERANLSGAHMDGAILSCTRLQRAHMEGASLRGCNFEDPAGTRAHLEGVNLKGSDLEGSQLGNVNLRVATLKGANLQNCNLRGAELAGADLENCNLTGCDLQDANLRGANITGATIADITGPLHMTAFVRNQLPGSRLISSPPDS</sequence>
<dbReference type="CDD" id="cd17073">
    <property type="entry name" value="KHA"/>
    <property type="match status" value="1"/>
</dbReference>
<dbReference type="SUPFAM" id="SSF54695">
    <property type="entry name" value="POZ domain"/>
    <property type="match status" value="1"/>
</dbReference>
<dbReference type="InterPro" id="IPR021789">
    <property type="entry name" value="KHA_dom"/>
</dbReference>
<dbReference type="PROSITE" id="PS51490">
    <property type="entry name" value="KHA"/>
    <property type="match status" value="1"/>
</dbReference>
<name>A0ABN8LJ73_9CNID</name>
<dbReference type="Pfam" id="PF02214">
    <property type="entry name" value="BTB_2"/>
    <property type="match status" value="1"/>
</dbReference>
<proteinExistence type="predicted"/>
<evidence type="ECO:0000313" key="3">
    <source>
        <dbReference type="Proteomes" id="UP001159427"/>
    </source>
</evidence>
<evidence type="ECO:0000313" key="2">
    <source>
        <dbReference type="EMBL" id="CAH3015646.1"/>
    </source>
</evidence>
<keyword evidence="3" id="KW-1185">Reference proteome</keyword>
<comment type="caution">
    <text evidence="2">The sequence shown here is derived from an EMBL/GenBank/DDBJ whole genome shotgun (WGS) entry which is preliminary data.</text>
</comment>
<dbReference type="Pfam" id="PF00805">
    <property type="entry name" value="Pentapeptide"/>
    <property type="match status" value="3"/>
</dbReference>
<dbReference type="InterPro" id="IPR001646">
    <property type="entry name" value="5peptide_repeat"/>
</dbReference>
<dbReference type="Pfam" id="PF11834">
    <property type="entry name" value="KHA"/>
    <property type="match status" value="1"/>
</dbReference>
<organism evidence="2 3">
    <name type="scientific">Porites evermanni</name>
    <dbReference type="NCBI Taxonomy" id="104178"/>
    <lineage>
        <taxon>Eukaryota</taxon>
        <taxon>Metazoa</taxon>
        <taxon>Cnidaria</taxon>
        <taxon>Anthozoa</taxon>
        <taxon>Hexacorallia</taxon>
        <taxon>Scleractinia</taxon>
        <taxon>Fungiina</taxon>
        <taxon>Poritidae</taxon>
        <taxon>Porites</taxon>
    </lineage>
</organism>
<dbReference type="CDD" id="cd18368">
    <property type="entry name" value="BTB_POZ_KCTD9"/>
    <property type="match status" value="1"/>
</dbReference>
<reference evidence="2 3" key="1">
    <citation type="submission" date="2022-05" db="EMBL/GenBank/DDBJ databases">
        <authorList>
            <consortium name="Genoscope - CEA"/>
            <person name="William W."/>
        </authorList>
    </citation>
    <scope>NUCLEOTIDE SEQUENCE [LARGE SCALE GENOMIC DNA]</scope>
</reference>
<dbReference type="InterPro" id="IPR011333">
    <property type="entry name" value="SKP1/BTB/POZ_sf"/>
</dbReference>
<dbReference type="Proteomes" id="UP001159427">
    <property type="component" value="Unassembled WGS sequence"/>
</dbReference>
<gene>
    <name evidence="2" type="ORF">PEVE_00019227</name>
</gene>
<dbReference type="SUPFAM" id="SSF141571">
    <property type="entry name" value="Pentapeptide repeat-like"/>
    <property type="match status" value="1"/>
</dbReference>
<accession>A0ABN8LJ73</accession>
<dbReference type="EMBL" id="CALNXI010000026">
    <property type="protein sequence ID" value="CAH3015646.1"/>
    <property type="molecule type" value="Genomic_DNA"/>
</dbReference>
<dbReference type="SMART" id="SM00225">
    <property type="entry name" value="BTB"/>
    <property type="match status" value="1"/>
</dbReference>
<dbReference type="InterPro" id="IPR000210">
    <property type="entry name" value="BTB/POZ_dom"/>
</dbReference>
<feature type="domain" description="KHA" evidence="1">
    <location>
        <begin position="8"/>
        <end position="90"/>
    </location>
</feature>
<dbReference type="InterPro" id="IPR003131">
    <property type="entry name" value="T1-type_BTB"/>
</dbReference>
<protein>
    <recommendedName>
        <fullName evidence="1">KHA domain-containing protein</fullName>
    </recommendedName>
</protein>